<dbReference type="InterPro" id="IPR023214">
    <property type="entry name" value="HAD_sf"/>
</dbReference>
<dbReference type="KEGG" id="trl:A3L10_03730"/>
<dbReference type="Gene3D" id="1.10.150.240">
    <property type="entry name" value="Putative phosphatase, domain 2"/>
    <property type="match status" value="1"/>
</dbReference>
<dbReference type="PANTHER" id="PTHR18901:SF38">
    <property type="entry name" value="PSEUDOURIDINE-5'-PHOSPHATASE"/>
    <property type="match status" value="1"/>
</dbReference>
<protein>
    <recommendedName>
        <fullName evidence="4">Hydrolase</fullName>
    </recommendedName>
</protein>
<dbReference type="AlphaFoldDB" id="A0A2Z2N1F4"/>
<dbReference type="RefSeq" id="WP_088866461.1">
    <property type="nucleotide sequence ID" value="NZ_CP015106.1"/>
</dbReference>
<evidence type="ECO:0008006" key="4">
    <source>
        <dbReference type="Google" id="ProtNLM"/>
    </source>
</evidence>
<dbReference type="InterPro" id="IPR006439">
    <property type="entry name" value="HAD-SF_hydro_IA"/>
</dbReference>
<organism evidence="2 3">
    <name type="scientific">Thermococcus radiotolerans</name>
    <dbReference type="NCBI Taxonomy" id="187880"/>
    <lineage>
        <taxon>Archaea</taxon>
        <taxon>Methanobacteriati</taxon>
        <taxon>Methanobacteriota</taxon>
        <taxon>Thermococci</taxon>
        <taxon>Thermococcales</taxon>
        <taxon>Thermococcaceae</taxon>
        <taxon>Thermococcus</taxon>
    </lineage>
</organism>
<dbReference type="Gene3D" id="3.40.50.1000">
    <property type="entry name" value="HAD superfamily/HAD-like"/>
    <property type="match status" value="1"/>
</dbReference>
<dbReference type="SUPFAM" id="SSF56784">
    <property type="entry name" value="HAD-like"/>
    <property type="match status" value="1"/>
</dbReference>
<reference evidence="2 3" key="1">
    <citation type="submission" date="2016-04" db="EMBL/GenBank/DDBJ databases">
        <title>Complete genome sequence of Thermococcus radiotolerans type strain EJ2.</title>
        <authorList>
            <person name="Oger P.M."/>
        </authorList>
    </citation>
    <scope>NUCLEOTIDE SEQUENCE [LARGE SCALE GENOMIC DNA]</scope>
    <source>
        <strain evidence="2 3">EJ2</strain>
    </source>
</reference>
<accession>A0A2Z2N1F4</accession>
<dbReference type="NCBIfam" id="TIGR01509">
    <property type="entry name" value="HAD-SF-IA-v3"/>
    <property type="match status" value="1"/>
</dbReference>
<dbReference type="EMBL" id="CP015106">
    <property type="protein sequence ID" value="ASJ14290.1"/>
    <property type="molecule type" value="Genomic_DNA"/>
</dbReference>
<evidence type="ECO:0000256" key="1">
    <source>
        <dbReference type="ARBA" id="ARBA00007958"/>
    </source>
</evidence>
<dbReference type="SFLD" id="SFLDG01129">
    <property type="entry name" value="C1.5:_HAD__Beta-PGM__Phosphata"/>
    <property type="match status" value="1"/>
</dbReference>
<dbReference type="GeneID" id="33327928"/>
<evidence type="ECO:0000313" key="3">
    <source>
        <dbReference type="Proteomes" id="UP000250085"/>
    </source>
</evidence>
<gene>
    <name evidence="2" type="ORF">A3L10_03730</name>
</gene>
<sequence>MARIALIWDFDGVLVYTPHEEAWRKATEIYGAKIDHEFYVRYVSGKPRYEGAHNILELTGIYERHGADTEEKRKKLLTEFAEFKNRMVNEMFDRGEYEVNRGAIEFLMKARERGIPSALASASKNAPKLAAKVRVGEKRLIDLFDVDVSGMAPSKKEVFRLARKKLMEMFPEVESFFVVEDAPAGVKAARELGMLVLGYEREAELDEADLRFRDFGEVSIERLLMLSEGKEGDE</sequence>
<dbReference type="PANTHER" id="PTHR18901">
    <property type="entry name" value="2-DEOXYGLUCOSE-6-PHOSPHATE PHOSPHATASE 2"/>
    <property type="match status" value="1"/>
</dbReference>
<name>A0A2Z2N1F4_9EURY</name>
<dbReference type="InterPro" id="IPR023198">
    <property type="entry name" value="PGP-like_dom2"/>
</dbReference>
<dbReference type="Pfam" id="PF00702">
    <property type="entry name" value="Hydrolase"/>
    <property type="match status" value="1"/>
</dbReference>
<dbReference type="InterPro" id="IPR036412">
    <property type="entry name" value="HAD-like_sf"/>
</dbReference>
<proteinExistence type="inferred from homology"/>
<dbReference type="SFLD" id="SFLDS00003">
    <property type="entry name" value="Haloacid_Dehalogenase"/>
    <property type="match status" value="1"/>
</dbReference>
<evidence type="ECO:0000313" key="2">
    <source>
        <dbReference type="EMBL" id="ASJ14290.1"/>
    </source>
</evidence>
<comment type="similarity">
    <text evidence="1">Belongs to the HAD-like hydrolase superfamily.</text>
</comment>
<dbReference type="OrthoDB" id="31229at2157"/>
<dbReference type="Proteomes" id="UP000250085">
    <property type="component" value="Chromosome"/>
</dbReference>
<keyword evidence="3" id="KW-1185">Reference proteome</keyword>